<dbReference type="PANTHER" id="PTHR30093:SF44">
    <property type="entry name" value="TYPE II SECRETION SYSTEM CORE PROTEIN G"/>
    <property type="match status" value="1"/>
</dbReference>
<keyword evidence="3 6" id="KW-0812">Transmembrane</keyword>
<keyword evidence="2" id="KW-0488">Methylation</keyword>
<feature type="transmembrane region" description="Helical" evidence="6">
    <location>
        <begin position="12"/>
        <end position="31"/>
    </location>
</feature>
<keyword evidence="4 6" id="KW-1133">Transmembrane helix</keyword>
<evidence type="ECO:0000313" key="7">
    <source>
        <dbReference type="EMBL" id="EDM25430.1"/>
    </source>
</evidence>
<name>A6DSI5_9BACT</name>
<evidence type="ECO:0000256" key="1">
    <source>
        <dbReference type="ARBA" id="ARBA00004167"/>
    </source>
</evidence>
<reference evidence="7 8" key="1">
    <citation type="journal article" date="2010" name="J. Bacteriol.">
        <title>Genome sequence of Lentisphaera araneosa HTCC2155T, the type species of the order Lentisphaerales in the phylum Lentisphaerae.</title>
        <authorList>
            <person name="Thrash J.C."/>
            <person name="Cho J.C."/>
            <person name="Vergin K.L."/>
            <person name="Morris R.M."/>
            <person name="Giovannoni S.J."/>
        </authorList>
    </citation>
    <scope>NUCLEOTIDE SEQUENCE [LARGE SCALE GENOMIC DNA]</scope>
    <source>
        <strain evidence="7 8">HTCC2155</strain>
    </source>
</reference>
<dbReference type="EMBL" id="ABCK01000030">
    <property type="protein sequence ID" value="EDM25430.1"/>
    <property type="molecule type" value="Genomic_DNA"/>
</dbReference>
<organism evidence="7 8">
    <name type="scientific">Lentisphaera araneosa HTCC2155</name>
    <dbReference type="NCBI Taxonomy" id="313628"/>
    <lineage>
        <taxon>Bacteria</taxon>
        <taxon>Pseudomonadati</taxon>
        <taxon>Lentisphaerota</taxon>
        <taxon>Lentisphaeria</taxon>
        <taxon>Lentisphaerales</taxon>
        <taxon>Lentisphaeraceae</taxon>
        <taxon>Lentisphaera</taxon>
    </lineage>
</organism>
<keyword evidence="5 6" id="KW-0472">Membrane</keyword>
<evidence type="ECO:0000313" key="8">
    <source>
        <dbReference type="Proteomes" id="UP000004947"/>
    </source>
</evidence>
<evidence type="ECO:0000256" key="2">
    <source>
        <dbReference type="ARBA" id="ARBA00022481"/>
    </source>
</evidence>
<sequence>MPLKSFNKKKFTLIEVLVVVAIIGILASLLLPSLSSTRQKSREAVCKNNLKQLTTTQMLFADDNEGAMWATNYGNEWMISNRYYDGTNNLYFHESQEQVLEPYIGKEINNHTGGMAIYRCPASDYDTSSSIWTTNKGRSYSGFMDKNGDNTPKPGNELNIRNYGNPQLIFTGSNRRPLLWDFVNTSGSNIKIGSSKVHGNTGKLNLAVTDGSVVTLNLPYAMWSGRRMNNNWHPFFESAIGATAAP</sequence>
<dbReference type="eggNOG" id="COG2165">
    <property type="taxonomic scope" value="Bacteria"/>
</dbReference>
<comment type="subcellular location">
    <subcellularLocation>
        <location evidence="1">Membrane</location>
        <topology evidence="1">Single-pass membrane protein</topology>
    </subcellularLocation>
</comment>
<dbReference type="STRING" id="313628.LNTAR_09861"/>
<gene>
    <name evidence="7" type="ORF">LNTAR_09861</name>
</gene>
<evidence type="ECO:0000256" key="5">
    <source>
        <dbReference type="ARBA" id="ARBA00023136"/>
    </source>
</evidence>
<dbReference type="Gene3D" id="3.30.700.10">
    <property type="entry name" value="Glycoprotein, Type 4 Pilin"/>
    <property type="match status" value="1"/>
</dbReference>
<dbReference type="NCBIfam" id="TIGR02532">
    <property type="entry name" value="IV_pilin_GFxxxE"/>
    <property type="match status" value="1"/>
</dbReference>
<proteinExistence type="predicted"/>
<keyword evidence="8" id="KW-1185">Reference proteome</keyword>
<comment type="caution">
    <text evidence="7">The sequence shown here is derived from an EMBL/GenBank/DDBJ whole genome shotgun (WGS) entry which is preliminary data.</text>
</comment>
<evidence type="ECO:0000256" key="3">
    <source>
        <dbReference type="ARBA" id="ARBA00022692"/>
    </source>
</evidence>
<accession>A6DSI5</accession>
<dbReference type="InterPro" id="IPR045584">
    <property type="entry name" value="Pilin-like"/>
</dbReference>
<protein>
    <submittedName>
        <fullName evidence="7">Uncharacterized protein</fullName>
    </submittedName>
</protein>
<dbReference type="InterPro" id="IPR012902">
    <property type="entry name" value="N_methyl_site"/>
</dbReference>
<evidence type="ECO:0000256" key="6">
    <source>
        <dbReference type="SAM" id="Phobius"/>
    </source>
</evidence>
<dbReference type="GO" id="GO:0016020">
    <property type="term" value="C:membrane"/>
    <property type="evidence" value="ECO:0007669"/>
    <property type="project" value="UniProtKB-SubCell"/>
</dbReference>
<dbReference type="SUPFAM" id="SSF54523">
    <property type="entry name" value="Pili subunits"/>
    <property type="match status" value="1"/>
</dbReference>
<dbReference type="PANTHER" id="PTHR30093">
    <property type="entry name" value="GENERAL SECRETION PATHWAY PROTEIN G"/>
    <property type="match status" value="1"/>
</dbReference>
<dbReference type="AlphaFoldDB" id="A6DSI5"/>
<dbReference type="Proteomes" id="UP000004947">
    <property type="component" value="Unassembled WGS sequence"/>
</dbReference>
<evidence type="ECO:0000256" key="4">
    <source>
        <dbReference type="ARBA" id="ARBA00022989"/>
    </source>
</evidence>